<dbReference type="AlphaFoldDB" id="A0A939BXU1"/>
<name>A0A939BXU1_9ACTN</name>
<feature type="transmembrane region" description="Helical" evidence="1">
    <location>
        <begin position="32"/>
        <end position="52"/>
    </location>
</feature>
<accession>A0A939BXU1</accession>
<keyword evidence="1" id="KW-0812">Transmembrane</keyword>
<evidence type="ECO:0008006" key="4">
    <source>
        <dbReference type="Google" id="ProtNLM"/>
    </source>
</evidence>
<reference evidence="2" key="1">
    <citation type="submission" date="2021-01" db="EMBL/GenBank/DDBJ databases">
        <title>YIM 132084 draft genome.</title>
        <authorList>
            <person name="An D."/>
        </authorList>
    </citation>
    <scope>NUCLEOTIDE SEQUENCE</scope>
    <source>
        <strain evidence="2">YIM 132084</strain>
    </source>
</reference>
<sequence>MDRPGVMIALIVVAAVILVGSVLTGLLTDAGIGVWFTAAAMLIAGTNTAWLLRQQRRPRRDEI</sequence>
<keyword evidence="1" id="KW-0472">Membrane</keyword>
<gene>
    <name evidence="2" type="ORF">JL106_16610</name>
</gene>
<protein>
    <recommendedName>
        <fullName evidence="4">DUF2530 domain-containing protein</fullName>
    </recommendedName>
</protein>
<dbReference type="EMBL" id="JAERWK010000021">
    <property type="protein sequence ID" value="MBM9468908.1"/>
    <property type="molecule type" value="Genomic_DNA"/>
</dbReference>
<proteinExistence type="predicted"/>
<comment type="caution">
    <text evidence="2">The sequence shown here is derived from an EMBL/GenBank/DDBJ whole genome shotgun (WGS) entry which is preliminary data.</text>
</comment>
<evidence type="ECO:0000256" key="1">
    <source>
        <dbReference type="SAM" id="Phobius"/>
    </source>
</evidence>
<feature type="transmembrane region" description="Helical" evidence="1">
    <location>
        <begin position="7"/>
        <end position="26"/>
    </location>
</feature>
<dbReference type="RefSeq" id="WP_205261865.1">
    <property type="nucleotide sequence ID" value="NZ_JAERWK010000021.1"/>
</dbReference>
<keyword evidence="1" id="KW-1133">Transmembrane helix</keyword>
<evidence type="ECO:0000313" key="3">
    <source>
        <dbReference type="Proteomes" id="UP000663792"/>
    </source>
</evidence>
<dbReference type="Proteomes" id="UP000663792">
    <property type="component" value="Unassembled WGS sequence"/>
</dbReference>
<evidence type="ECO:0000313" key="2">
    <source>
        <dbReference type="EMBL" id="MBM9468908.1"/>
    </source>
</evidence>
<organism evidence="2 3">
    <name type="scientific">Nakamurella leprariae</name>
    <dbReference type="NCBI Taxonomy" id="2803911"/>
    <lineage>
        <taxon>Bacteria</taxon>
        <taxon>Bacillati</taxon>
        <taxon>Actinomycetota</taxon>
        <taxon>Actinomycetes</taxon>
        <taxon>Nakamurellales</taxon>
        <taxon>Nakamurellaceae</taxon>
        <taxon>Nakamurella</taxon>
    </lineage>
</organism>
<keyword evidence="3" id="KW-1185">Reference proteome</keyword>